<organism evidence="4">
    <name type="scientific">human gut metagenome</name>
    <dbReference type="NCBI Taxonomy" id="408170"/>
    <lineage>
        <taxon>unclassified sequences</taxon>
        <taxon>metagenomes</taxon>
        <taxon>organismal metagenomes</taxon>
    </lineage>
</organism>
<gene>
    <name evidence="4" type="ORF">Q604_UNBC11546G0001</name>
</gene>
<evidence type="ECO:0000259" key="3">
    <source>
        <dbReference type="Pfam" id="PF02838"/>
    </source>
</evidence>
<evidence type="ECO:0000313" key="4">
    <source>
        <dbReference type="EMBL" id="ETJ34020.1"/>
    </source>
</evidence>
<feature type="non-terminal residue" evidence="4">
    <location>
        <position position="1"/>
    </location>
</feature>
<keyword evidence="1" id="KW-0378">Hydrolase</keyword>
<name>W1XX43_9ZZZZ</name>
<feature type="domain" description="Beta-hexosaminidase bacterial type N-terminal" evidence="3">
    <location>
        <begin position="51"/>
        <end position="127"/>
    </location>
</feature>
<dbReference type="Pfam" id="PF02838">
    <property type="entry name" value="Glyco_hydro_20b"/>
    <property type="match status" value="1"/>
</dbReference>
<proteinExistence type="predicted"/>
<keyword evidence="2" id="KW-0326">Glycosidase</keyword>
<dbReference type="GO" id="GO:0016798">
    <property type="term" value="F:hydrolase activity, acting on glycosyl bonds"/>
    <property type="evidence" value="ECO:0007669"/>
    <property type="project" value="UniProtKB-KW"/>
</dbReference>
<reference evidence="4" key="1">
    <citation type="submission" date="2013-12" db="EMBL/GenBank/DDBJ databases">
        <title>A Varibaculum cambriense genome reconstructed from a premature infant gut community with otherwise low bacterial novelty that shifts toward anaerobic metabolism during the third week of life.</title>
        <authorList>
            <person name="Brown C.T."/>
            <person name="Sharon I."/>
            <person name="Thomas B.C."/>
            <person name="Castelle C.J."/>
            <person name="Morowitz M.J."/>
            <person name="Banfield J.F."/>
        </authorList>
    </citation>
    <scope>NUCLEOTIDE SEQUENCE</scope>
</reference>
<protein>
    <submittedName>
        <fullName evidence="4">Beta-N-acetylglucosaminidase</fullName>
    </submittedName>
</protein>
<comment type="caution">
    <text evidence="4">The sequence shown here is derived from an EMBL/GenBank/DDBJ whole genome shotgun (WGS) entry which is preliminary data.</text>
</comment>
<evidence type="ECO:0000256" key="2">
    <source>
        <dbReference type="ARBA" id="ARBA00023295"/>
    </source>
</evidence>
<sequence>GVIDLNNKIYTPLTEQHVKVMVQQTNDNHIFRKEFEVVIKGLHADEGVGTKPAVAPAVQQWYGTEGKTSITSETVISVGNSGFDKEAKFYQTDLESRGLEIATGDQSAQKRIEFKKVEDKGYGKEGY</sequence>
<dbReference type="InterPro" id="IPR015882">
    <property type="entry name" value="HEX_bac_N"/>
</dbReference>
<dbReference type="EMBL" id="AZMM01011546">
    <property type="protein sequence ID" value="ETJ34020.1"/>
    <property type="molecule type" value="Genomic_DNA"/>
</dbReference>
<feature type="non-terminal residue" evidence="4">
    <location>
        <position position="127"/>
    </location>
</feature>
<dbReference type="AlphaFoldDB" id="W1XX43"/>
<dbReference type="InterPro" id="IPR029018">
    <property type="entry name" value="Hex-like_dom2"/>
</dbReference>
<dbReference type="Gene3D" id="3.30.379.10">
    <property type="entry name" value="Chitobiase/beta-hexosaminidase domain 2-like"/>
    <property type="match status" value="1"/>
</dbReference>
<accession>W1XX43</accession>
<evidence type="ECO:0000256" key="1">
    <source>
        <dbReference type="ARBA" id="ARBA00022801"/>
    </source>
</evidence>